<feature type="chain" id="PRO_5046440222" evidence="5">
    <location>
        <begin position="25"/>
        <end position="500"/>
    </location>
</feature>
<evidence type="ECO:0000256" key="2">
    <source>
        <dbReference type="ARBA" id="ARBA00008520"/>
    </source>
</evidence>
<comment type="similarity">
    <text evidence="2">Belongs to the bacterial solute-binding protein 1 family.</text>
</comment>
<dbReference type="PROSITE" id="PS51257">
    <property type="entry name" value="PROKAR_LIPOPROTEIN"/>
    <property type="match status" value="1"/>
</dbReference>
<keyword evidence="3" id="KW-0813">Transport</keyword>
<dbReference type="Pfam" id="PF13416">
    <property type="entry name" value="SBP_bac_8"/>
    <property type="match status" value="1"/>
</dbReference>
<evidence type="ECO:0000256" key="4">
    <source>
        <dbReference type="ARBA" id="ARBA00022729"/>
    </source>
</evidence>
<dbReference type="EMBL" id="JBHTLU010000024">
    <property type="protein sequence ID" value="MFD1222366.1"/>
    <property type="molecule type" value="Genomic_DNA"/>
</dbReference>
<gene>
    <name evidence="6" type="ORF">ACFQ4B_19780</name>
</gene>
<dbReference type="SUPFAM" id="SSF53850">
    <property type="entry name" value="Periplasmic binding protein-like II"/>
    <property type="match status" value="1"/>
</dbReference>
<name>A0ABW3UPS0_9BACL</name>
<organism evidence="6 7">
    <name type="scientific">Paenibacillus vulneris</name>
    <dbReference type="NCBI Taxonomy" id="1133364"/>
    <lineage>
        <taxon>Bacteria</taxon>
        <taxon>Bacillati</taxon>
        <taxon>Bacillota</taxon>
        <taxon>Bacilli</taxon>
        <taxon>Bacillales</taxon>
        <taxon>Paenibacillaceae</taxon>
        <taxon>Paenibacillus</taxon>
    </lineage>
</organism>
<feature type="signal peptide" evidence="5">
    <location>
        <begin position="1"/>
        <end position="24"/>
    </location>
</feature>
<dbReference type="PANTHER" id="PTHR43649:SF31">
    <property type="entry name" value="SN-GLYCEROL-3-PHOSPHATE-BINDING PERIPLASMIC PROTEIN UGPB"/>
    <property type="match status" value="1"/>
</dbReference>
<evidence type="ECO:0000313" key="6">
    <source>
        <dbReference type="EMBL" id="MFD1222366.1"/>
    </source>
</evidence>
<dbReference type="RefSeq" id="WP_377768427.1">
    <property type="nucleotide sequence ID" value="NZ_JBHTLU010000024.1"/>
</dbReference>
<dbReference type="InterPro" id="IPR050490">
    <property type="entry name" value="Bact_solute-bd_prot1"/>
</dbReference>
<comment type="caution">
    <text evidence="6">The sequence shown here is derived from an EMBL/GenBank/DDBJ whole genome shotgun (WGS) entry which is preliminary data.</text>
</comment>
<dbReference type="Proteomes" id="UP001597180">
    <property type="component" value="Unassembled WGS sequence"/>
</dbReference>
<keyword evidence="7" id="KW-1185">Reference proteome</keyword>
<sequence length="500" mass="56492">MVKKATTTAIVGMLGLAGALTSCSGINEDASTWTYDAGQPLSMLMVWYGDDVLSPMKQRLLQEKVIEKFNVDLKIQIVDKDEYESRLNAAWMRGDSPDIVWMNNTMIREAAGSGALLPLDDLVKSSPVWSRMPKEYFADSRYFGKIYSLPQNIQAPESIHYRADWAKALNIAPPTNPEELYRMLYAFAKNDPDGDGKANTTGFTMEGNLSRTGAIWRMFVPAAPRKLALYLDNQDDTIKSAYLVSADMKKALEWLRRGYAEGVLDKEWVLEKQKTAEEKFITGKTGVWVMGADMITPRYDKMKANFPNVHVTSIPPMKGPYGANYAVRAGYSSNYVIMSKRPNPVKAKQVLDYLLGPEGTLETRVGFEGSTYAIENGELQWLMKGEDKYYDPGSVLNSVHRLKLPVPNPMLEQNLRAVEGFKMEMNANSLYIPKSERATQKAGEFERLALDYISKIIIGQYPVDRYDDFVAEAKKMGLESILKEINEIYKKEKKWAEENK</sequence>
<dbReference type="InterPro" id="IPR006059">
    <property type="entry name" value="SBP"/>
</dbReference>
<evidence type="ECO:0000256" key="3">
    <source>
        <dbReference type="ARBA" id="ARBA00022448"/>
    </source>
</evidence>
<proteinExistence type="inferred from homology"/>
<accession>A0ABW3UPS0</accession>
<dbReference type="PANTHER" id="PTHR43649">
    <property type="entry name" value="ARABINOSE-BINDING PROTEIN-RELATED"/>
    <property type="match status" value="1"/>
</dbReference>
<protein>
    <submittedName>
        <fullName evidence="6">Extracellular solute-binding protein</fullName>
    </submittedName>
</protein>
<evidence type="ECO:0000256" key="5">
    <source>
        <dbReference type="SAM" id="SignalP"/>
    </source>
</evidence>
<evidence type="ECO:0000256" key="1">
    <source>
        <dbReference type="ARBA" id="ARBA00004196"/>
    </source>
</evidence>
<evidence type="ECO:0000313" key="7">
    <source>
        <dbReference type="Proteomes" id="UP001597180"/>
    </source>
</evidence>
<reference evidence="7" key="1">
    <citation type="journal article" date="2019" name="Int. J. Syst. Evol. Microbiol.">
        <title>The Global Catalogue of Microorganisms (GCM) 10K type strain sequencing project: providing services to taxonomists for standard genome sequencing and annotation.</title>
        <authorList>
            <consortium name="The Broad Institute Genomics Platform"/>
            <consortium name="The Broad Institute Genome Sequencing Center for Infectious Disease"/>
            <person name="Wu L."/>
            <person name="Ma J."/>
        </authorList>
    </citation>
    <scope>NUCLEOTIDE SEQUENCE [LARGE SCALE GENOMIC DNA]</scope>
    <source>
        <strain evidence="7">CCUG 53270</strain>
    </source>
</reference>
<keyword evidence="4 5" id="KW-0732">Signal</keyword>
<dbReference type="Gene3D" id="3.40.190.10">
    <property type="entry name" value="Periplasmic binding protein-like II"/>
    <property type="match status" value="2"/>
</dbReference>
<comment type="subcellular location">
    <subcellularLocation>
        <location evidence="1">Cell envelope</location>
    </subcellularLocation>
</comment>